<protein>
    <submittedName>
        <fullName evidence="2">Uncharacterized protein</fullName>
    </submittedName>
</protein>
<keyword evidence="1" id="KW-1133">Transmembrane helix</keyword>
<organism evidence="2 3">
    <name type="scientific">Candidatus Daviesbacteria bacterium RIFCSPHIGHO2_12_FULL_37_11</name>
    <dbReference type="NCBI Taxonomy" id="1797777"/>
    <lineage>
        <taxon>Bacteria</taxon>
        <taxon>Candidatus Daviesiibacteriota</taxon>
    </lineage>
</organism>
<sequence>MSERITEPGPSLNFDRILTTAESFLYPSHKDAWVNGNKKSLGIWAFYYTGMIVGMGLSIPETGLIRTYIPEIPSLAVFLSTYFISTISGSSLGYRLGCKFIDELNS</sequence>
<feature type="transmembrane region" description="Helical" evidence="1">
    <location>
        <begin position="72"/>
        <end position="94"/>
    </location>
</feature>
<accession>A0A1F5KBQ6</accession>
<dbReference type="EMBL" id="MFDE01000026">
    <property type="protein sequence ID" value="OGE38205.1"/>
    <property type="molecule type" value="Genomic_DNA"/>
</dbReference>
<dbReference type="AlphaFoldDB" id="A0A1F5KBQ6"/>
<proteinExistence type="predicted"/>
<keyword evidence="1" id="KW-0472">Membrane</keyword>
<gene>
    <name evidence="2" type="ORF">A3F00_03805</name>
</gene>
<keyword evidence="1" id="KW-0812">Transmembrane</keyword>
<name>A0A1F5KBQ6_9BACT</name>
<dbReference type="Proteomes" id="UP000176527">
    <property type="component" value="Unassembled WGS sequence"/>
</dbReference>
<evidence type="ECO:0000313" key="3">
    <source>
        <dbReference type="Proteomes" id="UP000176527"/>
    </source>
</evidence>
<evidence type="ECO:0000313" key="2">
    <source>
        <dbReference type="EMBL" id="OGE38205.1"/>
    </source>
</evidence>
<comment type="caution">
    <text evidence="2">The sequence shown here is derived from an EMBL/GenBank/DDBJ whole genome shotgun (WGS) entry which is preliminary data.</text>
</comment>
<feature type="transmembrane region" description="Helical" evidence="1">
    <location>
        <begin position="41"/>
        <end position="60"/>
    </location>
</feature>
<reference evidence="2 3" key="1">
    <citation type="journal article" date="2016" name="Nat. Commun.">
        <title>Thousands of microbial genomes shed light on interconnected biogeochemical processes in an aquifer system.</title>
        <authorList>
            <person name="Anantharaman K."/>
            <person name="Brown C.T."/>
            <person name="Hug L.A."/>
            <person name="Sharon I."/>
            <person name="Castelle C.J."/>
            <person name="Probst A.J."/>
            <person name="Thomas B.C."/>
            <person name="Singh A."/>
            <person name="Wilkins M.J."/>
            <person name="Karaoz U."/>
            <person name="Brodie E.L."/>
            <person name="Williams K.H."/>
            <person name="Hubbard S.S."/>
            <person name="Banfield J.F."/>
        </authorList>
    </citation>
    <scope>NUCLEOTIDE SEQUENCE [LARGE SCALE GENOMIC DNA]</scope>
</reference>
<evidence type="ECO:0000256" key="1">
    <source>
        <dbReference type="SAM" id="Phobius"/>
    </source>
</evidence>